<evidence type="ECO:0000313" key="8">
    <source>
        <dbReference type="EMBL" id="KHF38040.1"/>
    </source>
</evidence>
<dbReference type="Pfam" id="PF01276">
    <property type="entry name" value="OKR_DC_1"/>
    <property type="match status" value="1"/>
</dbReference>
<comment type="caution">
    <text evidence="8">The sequence shown here is derived from an EMBL/GenBank/DDBJ whole genome shotgun (WGS) entry which is preliminary data.</text>
</comment>
<keyword evidence="3" id="KW-0210">Decarboxylase</keyword>
<evidence type="ECO:0000259" key="7">
    <source>
        <dbReference type="Pfam" id="PF03711"/>
    </source>
</evidence>
<evidence type="ECO:0000256" key="5">
    <source>
        <dbReference type="ARBA" id="ARBA00023239"/>
    </source>
</evidence>
<dbReference type="SUPFAM" id="SSF53383">
    <property type="entry name" value="PLP-dependent transferases"/>
    <property type="match status" value="1"/>
</dbReference>
<dbReference type="Gene3D" id="3.90.100.10">
    <property type="entry name" value="Orn/Lys/Arg decarboxylase, C-terminal domain"/>
    <property type="match status" value="1"/>
</dbReference>
<dbReference type="InterPro" id="IPR015421">
    <property type="entry name" value="PyrdxlP-dep_Trfase_major"/>
</dbReference>
<proteinExistence type="inferred from homology"/>
<dbReference type="InterPro" id="IPR000310">
    <property type="entry name" value="Orn/Lys/Arg_deCO2ase_major_dom"/>
</dbReference>
<keyword evidence="5" id="KW-0456">Lyase</keyword>
<comment type="cofactor">
    <cofactor evidence="1">
        <name>pyridoxal 5'-phosphate</name>
        <dbReference type="ChEBI" id="CHEBI:597326"/>
    </cofactor>
</comment>
<dbReference type="eggNOG" id="COG1982">
    <property type="taxonomic scope" value="Bacteria"/>
</dbReference>
<dbReference type="STRING" id="333138.LQ50_23580"/>
<evidence type="ECO:0008006" key="10">
    <source>
        <dbReference type="Google" id="ProtNLM"/>
    </source>
</evidence>
<sequence>MTLTRNHIPLIKAIQNHKKTNPVSFHVPGHKNGLFFHNSLLEDFQEVLTYDVTELVGLDDLHAPSGAIRKAQEEAARFYGAKETFFLVGGSTVGNLAMVYGAFQRGDQVFVQRNSHKSVFHAVQIAGLHPILLTPEFDTISGHPIGISVAALSEAIRQYPDAKGVILTYPNYFGVSIDLQETISAAKQSDLLVLVDEAHAAHYCLGEPFPVSTLQQGADVVVQSAHKMLPALTMSSFLHLNDKRSDSLRHKIKEALSMFQSSSPSYLLMASLDGARAYAESMTKSEIATILAGVDALKKELSSIKQIKVVNWNDNYHCDPLKVTIKTTTNLTGFKLQDIFIENNLYPELADEKHVLLVFGLGNIKIPNGLLQSIQQTLNPYEVNEETRTPPFLNVRMGAQKLELHSDAIQKAEKKRVPFEKAVGLIAAEAIVPYPPGIPFVLPGERITEQTIEGILSLLDAGAVFQVEQELKDVLVVDVEDDNE</sequence>
<evidence type="ECO:0000256" key="2">
    <source>
        <dbReference type="ARBA" id="ARBA00010671"/>
    </source>
</evidence>
<name>A0A0B0I9T3_9BACI</name>
<dbReference type="GO" id="GO:0016831">
    <property type="term" value="F:carboxy-lyase activity"/>
    <property type="evidence" value="ECO:0007669"/>
    <property type="project" value="UniProtKB-KW"/>
</dbReference>
<dbReference type="PANTHER" id="PTHR43277:SF3">
    <property type="entry name" value="DECARBOXYLASE, PUTATIVE-RELATED"/>
    <property type="match status" value="1"/>
</dbReference>
<dbReference type="PANTHER" id="PTHR43277">
    <property type="entry name" value="ARGININE DECARBOXYLASE"/>
    <property type="match status" value="1"/>
</dbReference>
<dbReference type="InterPro" id="IPR052357">
    <property type="entry name" value="Orn_Lys_Arg_decarboxylase-I"/>
</dbReference>
<organism evidence="8 9">
    <name type="scientific">Halalkalibacter okhensis</name>
    <dbReference type="NCBI Taxonomy" id="333138"/>
    <lineage>
        <taxon>Bacteria</taxon>
        <taxon>Bacillati</taxon>
        <taxon>Bacillota</taxon>
        <taxon>Bacilli</taxon>
        <taxon>Bacillales</taxon>
        <taxon>Bacillaceae</taxon>
        <taxon>Halalkalibacter</taxon>
    </lineage>
</organism>
<dbReference type="AlphaFoldDB" id="A0A0B0I9T3"/>
<feature type="domain" description="Orn/Lys/Arg decarboxylase C-terminal" evidence="7">
    <location>
        <begin position="407"/>
        <end position="451"/>
    </location>
</feature>
<dbReference type="InterPro" id="IPR008286">
    <property type="entry name" value="Prn/Lys/Arg_de-COase_C"/>
</dbReference>
<evidence type="ECO:0000256" key="4">
    <source>
        <dbReference type="ARBA" id="ARBA00022898"/>
    </source>
</evidence>
<dbReference type="EMBL" id="JRJU01000054">
    <property type="protein sequence ID" value="KHF38040.1"/>
    <property type="molecule type" value="Genomic_DNA"/>
</dbReference>
<keyword evidence="9" id="KW-1185">Reference proteome</keyword>
<accession>A0A0B0I9T3</accession>
<dbReference type="SUPFAM" id="SSF55904">
    <property type="entry name" value="Ornithine decarboxylase C-terminal domain"/>
    <property type="match status" value="1"/>
</dbReference>
<feature type="domain" description="Orn/Lys/Arg decarboxylases family 1 pyridoxal-P attachment site" evidence="6">
    <location>
        <begin position="9"/>
        <end position="311"/>
    </location>
</feature>
<evidence type="ECO:0000256" key="1">
    <source>
        <dbReference type="ARBA" id="ARBA00001933"/>
    </source>
</evidence>
<reference evidence="8 9" key="1">
    <citation type="submission" date="2014-09" db="EMBL/GenBank/DDBJ databases">
        <title>Genome sequencing and annotation of Bacillus Okhensis strain Kh10-101T.</title>
        <authorList>
            <person name="Prakash J.S."/>
        </authorList>
    </citation>
    <scope>NUCLEOTIDE SEQUENCE [LARGE SCALE GENOMIC DNA]</scope>
    <source>
        <strain evidence="9">Kh10-101T</strain>
    </source>
</reference>
<dbReference type="Pfam" id="PF03711">
    <property type="entry name" value="OKR_DC_1_C"/>
    <property type="match status" value="1"/>
</dbReference>
<comment type="similarity">
    <text evidence="2">Belongs to the Orn/Lys/Arg decarboxylase class-I family.</text>
</comment>
<keyword evidence="4" id="KW-0663">Pyridoxal phosphate</keyword>
<evidence type="ECO:0000313" key="9">
    <source>
        <dbReference type="Proteomes" id="UP000030832"/>
    </source>
</evidence>
<evidence type="ECO:0000256" key="3">
    <source>
        <dbReference type="ARBA" id="ARBA00022793"/>
    </source>
</evidence>
<dbReference type="InterPro" id="IPR015424">
    <property type="entry name" value="PyrdxlP-dep_Trfase"/>
</dbReference>
<protein>
    <recommendedName>
        <fullName evidence="10">Lysine decarboxylase</fullName>
    </recommendedName>
</protein>
<dbReference type="Gene3D" id="3.40.640.10">
    <property type="entry name" value="Type I PLP-dependent aspartate aminotransferase-like (Major domain)"/>
    <property type="match status" value="1"/>
</dbReference>
<evidence type="ECO:0000259" key="6">
    <source>
        <dbReference type="Pfam" id="PF01276"/>
    </source>
</evidence>
<dbReference type="InterPro" id="IPR036633">
    <property type="entry name" value="Prn/Lys/Arg_de-COase_C_sf"/>
</dbReference>
<gene>
    <name evidence="8" type="ORF">LQ50_23580</name>
</gene>
<dbReference type="Proteomes" id="UP000030832">
    <property type="component" value="Unassembled WGS sequence"/>
</dbReference>